<dbReference type="Pfam" id="PF04542">
    <property type="entry name" value="Sigma70_r2"/>
    <property type="match status" value="1"/>
</dbReference>
<dbReference type="AlphaFoldDB" id="A0A371NXN6"/>
<dbReference type="GO" id="GO:0003677">
    <property type="term" value="F:DNA binding"/>
    <property type="evidence" value="ECO:0007669"/>
    <property type="project" value="UniProtKB-KW"/>
</dbReference>
<gene>
    <name evidence="9" type="ORF">DY023_02045</name>
</gene>
<keyword evidence="3" id="KW-0731">Sigma factor</keyword>
<dbReference type="PANTHER" id="PTHR43133">
    <property type="entry name" value="RNA POLYMERASE ECF-TYPE SIGMA FACTO"/>
    <property type="match status" value="1"/>
</dbReference>
<evidence type="ECO:0000256" key="6">
    <source>
        <dbReference type="SAM" id="MobiDB-lite"/>
    </source>
</evidence>
<feature type="compositionally biased region" description="Low complexity" evidence="6">
    <location>
        <begin position="7"/>
        <end position="18"/>
    </location>
</feature>
<comment type="similarity">
    <text evidence="1">Belongs to the sigma-70 factor family. ECF subfamily.</text>
</comment>
<evidence type="ECO:0000313" key="10">
    <source>
        <dbReference type="Proteomes" id="UP000262172"/>
    </source>
</evidence>
<evidence type="ECO:0000259" key="7">
    <source>
        <dbReference type="Pfam" id="PF04542"/>
    </source>
</evidence>
<evidence type="ECO:0000256" key="5">
    <source>
        <dbReference type="ARBA" id="ARBA00023163"/>
    </source>
</evidence>
<reference evidence="9 10" key="1">
    <citation type="submission" date="2018-08" db="EMBL/GenBank/DDBJ databases">
        <title>Isolation, diversity and antifungal activity of Actinobacteria from cow dung.</title>
        <authorList>
            <person name="Ling L."/>
        </authorList>
    </citation>
    <scope>NUCLEOTIDE SEQUENCE [LARGE SCALE GENOMIC DNA]</scope>
    <source>
        <strain evidence="9 10">NEAU-LLE</strain>
    </source>
</reference>
<protein>
    <submittedName>
        <fullName evidence="9">Uncharacterized protein</fullName>
    </submittedName>
</protein>
<evidence type="ECO:0000256" key="2">
    <source>
        <dbReference type="ARBA" id="ARBA00023015"/>
    </source>
</evidence>
<dbReference type="GO" id="GO:0006352">
    <property type="term" value="P:DNA-templated transcription initiation"/>
    <property type="evidence" value="ECO:0007669"/>
    <property type="project" value="InterPro"/>
</dbReference>
<dbReference type="EMBL" id="QUAB01000013">
    <property type="protein sequence ID" value="REJ08069.1"/>
    <property type="molecule type" value="Genomic_DNA"/>
</dbReference>
<dbReference type="Proteomes" id="UP000262172">
    <property type="component" value="Unassembled WGS sequence"/>
</dbReference>
<sequence>MPELEPASAALGRTRAGARGPGLHRRPRGEFGDNEGLIGCFRPPGPASRGRRAWGGTMQDPRSDAELLSALRDGDRQAYAALWNRHVGAAYKHARRLYPSRADDLVSESFLAIYQQVTTTSKGPTFAFRSYLKAVMRNTAVQWRAEAGRVVDSDDVDRVDPRDALSLIEREADAADLLGAFEELPERWQQVLWLSEVAAVGRPEIARQMGLAPNAVSALQRRARGGLKLQWLSRQVPVALRDDQAHVARLLPRYLAGPADAALGAEVDAHVARCATCADVLAGMRIAGVRLQNTTLAAVGFGALGITIPGMPPLAVGTAAAAVGSGIALTTGLVAGGLGALLVGGLIITGALTGIIPPPAPAPTENVAAPATPAPDATPAASALLPSPAPSPTPEATAPAPAPVEPPRTGRHNDDPTIDSVDLVDDPDTLPTWPERPGAAGPGVPGPGTSPGTDPGDPASAPAPSPGVSTPAASTGYLAPVIGGVASTGSSVAVEVDGTRYTPAVAGDGAWSFDPRGLEPAAGTHTYSVWAYDAETSSPVVTGEFTVLPIEVTGFEGLAGFEDMQVEEAQTTGLVIALTGPANGTIWVQSMTGHSAMIALDDTGHAVKRLRMNSRGWYHLTFRALDADGFWGPPVERSVDVYDPDIIFDPWGPSPEDMTFDFVEP</sequence>
<feature type="region of interest" description="Disordered" evidence="6">
    <location>
        <begin position="1"/>
        <end position="35"/>
    </location>
</feature>
<dbReference type="InterPro" id="IPR013783">
    <property type="entry name" value="Ig-like_fold"/>
</dbReference>
<dbReference type="InterPro" id="IPR013324">
    <property type="entry name" value="RNA_pol_sigma_r3/r4-like"/>
</dbReference>
<dbReference type="PANTHER" id="PTHR43133:SF8">
    <property type="entry name" value="RNA POLYMERASE SIGMA FACTOR HI_1459-RELATED"/>
    <property type="match status" value="1"/>
</dbReference>
<feature type="compositionally biased region" description="Low complexity" evidence="6">
    <location>
        <begin position="363"/>
        <end position="386"/>
    </location>
</feature>
<proteinExistence type="inferred from homology"/>
<dbReference type="Gene3D" id="2.60.40.10">
    <property type="entry name" value="Immunoglobulins"/>
    <property type="match status" value="1"/>
</dbReference>
<feature type="domain" description="RNA polymerase sigma-70 region 2" evidence="7">
    <location>
        <begin position="82"/>
        <end position="148"/>
    </location>
</feature>
<dbReference type="InterPro" id="IPR014284">
    <property type="entry name" value="RNA_pol_sigma-70_dom"/>
</dbReference>
<accession>A0A371NXN6</accession>
<dbReference type="GO" id="GO:0016987">
    <property type="term" value="F:sigma factor activity"/>
    <property type="evidence" value="ECO:0007669"/>
    <property type="project" value="UniProtKB-KW"/>
</dbReference>
<dbReference type="SUPFAM" id="SSF88946">
    <property type="entry name" value="Sigma2 domain of RNA polymerase sigma factors"/>
    <property type="match status" value="1"/>
</dbReference>
<dbReference type="GO" id="GO:0005975">
    <property type="term" value="P:carbohydrate metabolic process"/>
    <property type="evidence" value="ECO:0007669"/>
    <property type="project" value="UniProtKB-ARBA"/>
</dbReference>
<name>A0A371NXN6_9MICO</name>
<keyword evidence="5" id="KW-0804">Transcription</keyword>
<dbReference type="Pfam" id="PF13490">
    <property type="entry name" value="zf-HC2"/>
    <property type="match status" value="1"/>
</dbReference>
<evidence type="ECO:0000256" key="1">
    <source>
        <dbReference type="ARBA" id="ARBA00010641"/>
    </source>
</evidence>
<dbReference type="Gene3D" id="1.10.10.10">
    <property type="entry name" value="Winged helix-like DNA-binding domain superfamily/Winged helix DNA-binding domain"/>
    <property type="match status" value="1"/>
</dbReference>
<evidence type="ECO:0000259" key="8">
    <source>
        <dbReference type="Pfam" id="PF13490"/>
    </source>
</evidence>
<keyword evidence="2" id="KW-0805">Transcription regulation</keyword>
<dbReference type="InterPro" id="IPR036388">
    <property type="entry name" value="WH-like_DNA-bd_sf"/>
</dbReference>
<evidence type="ECO:0000313" key="9">
    <source>
        <dbReference type="EMBL" id="REJ08069.1"/>
    </source>
</evidence>
<feature type="region of interest" description="Disordered" evidence="6">
    <location>
        <begin position="363"/>
        <end position="471"/>
    </location>
</feature>
<organism evidence="9 10">
    <name type="scientific">Microbacterium bovistercoris</name>
    <dbReference type="NCBI Taxonomy" id="2293570"/>
    <lineage>
        <taxon>Bacteria</taxon>
        <taxon>Bacillati</taxon>
        <taxon>Actinomycetota</taxon>
        <taxon>Actinomycetes</taxon>
        <taxon>Micrococcales</taxon>
        <taxon>Microbacteriaceae</taxon>
        <taxon>Microbacterium</taxon>
    </lineage>
</organism>
<dbReference type="SUPFAM" id="SSF88659">
    <property type="entry name" value="Sigma3 and sigma4 domains of RNA polymerase sigma factors"/>
    <property type="match status" value="1"/>
</dbReference>
<dbReference type="InterPro" id="IPR027383">
    <property type="entry name" value="Znf_put"/>
</dbReference>
<evidence type="ECO:0000256" key="3">
    <source>
        <dbReference type="ARBA" id="ARBA00023082"/>
    </source>
</evidence>
<keyword evidence="10" id="KW-1185">Reference proteome</keyword>
<keyword evidence="4" id="KW-0238">DNA-binding</keyword>
<dbReference type="OrthoDB" id="4990598at2"/>
<feature type="domain" description="Putative zinc-finger" evidence="8">
    <location>
        <begin position="247"/>
        <end position="278"/>
    </location>
</feature>
<evidence type="ECO:0000256" key="4">
    <source>
        <dbReference type="ARBA" id="ARBA00023125"/>
    </source>
</evidence>
<dbReference type="InterPro" id="IPR013325">
    <property type="entry name" value="RNA_pol_sigma_r2"/>
</dbReference>
<comment type="caution">
    <text evidence="9">The sequence shown here is derived from an EMBL/GenBank/DDBJ whole genome shotgun (WGS) entry which is preliminary data.</text>
</comment>
<dbReference type="InterPro" id="IPR039425">
    <property type="entry name" value="RNA_pol_sigma-70-like"/>
</dbReference>
<dbReference type="InterPro" id="IPR007627">
    <property type="entry name" value="RNA_pol_sigma70_r2"/>
</dbReference>
<feature type="compositionally biased region" description="Low complexity" evidence="6">
    <location>
        <begin position="450"/>
        <end position="471"/>
    </location>
</feature>
<dbReference type="Gene3D" id="1.10.1740.10">
    <property type="match status" value="1"/>
</dbReference>
<dbReference type="NCBIfam" id="TIGR02937">
    <property type="entry name" value="sigma70-ECF"/>
    <property type="match status" value="1"/>
</dbReference>